<dbReference type="SMART" id="SM00701">
    <property type="entry name" value="PGRP"/>
    <property type="match status" value="1"/>
</dbReference>
<evidence type="ECO:0000313" key="4">
    <source>
        <dbReference type="EMBL" id="MBB6174463.1"/>
    </source>
</evidence>
<dbReference type="Proteomes" id="UP000546642">
    <property type="component" value="Unassembled WGS sequence"/>
</dbReference>
<evidence type="ECO:0000259" key="3">
    <source>
        <dbReference type="SMART" id="SM00701"/>
    </source>
</evidence>
<reference evidence="4 5" key="1">
    <citation type="submission" date="2020-08" db="EMBL/GenBank/DDBJ databases">
        <title>Sequencing the genomes of 1000 actinobacteria strains.</title>
        <authorList>
            <person name="Klenk H.-P."/>
        </authorList>
    </citation>
    <scope>NUCLEOTIDE SEQUENCE [LARGE SCALE GENOMIC DNA]</scope>
    <source>
        <strain evidence="4 5">DSM 46659</strain>
    </source>
</reference>
<evidence type="ECO:0008006" key="6">
    <source>
        <dbReference type="Google" id="ProtNLM"/>
    </source>
</evidence>
<dbReference type="InterPro" id="IPR002502">
    <property type="entry name" value="Amidase_domain"/>
</dbReference>
<accession>A0A7W9YLP3</accession>
<dbReference type="Gene3D" id="3.40.80.10">
    <property type="entry name" value="Peptidoglycan recognition protein-like"/>
    <property type="match status" value="1"/>
</dbReference>
<dbReference type="GO" id="GO:0008745">
    <property type="term" value="F:N-acetylmuramoyl-L-alanine amidase activity"/>
    <property type="evidence" value="ECO:0007669"/>
    <property type="project" value="InterPro"/>
</dbReference>
<dbReference type="PANTHER" id="PTHR11022:SF41">
    <property type="entry name" value="PEPTIDOGLYCAN-RECOGNITION PROTEIN LC-RELATED"/>
    <property type="match status" value="1"/>
</dbReference>
<dbReference type="EMBL" id="JACHDS010000001">
    <property type="protein sequence ID" value="MBB6174463.1"/>
    <property type="molecule type" value="Genomic_DNA"/>
</dbReference>
<dbReference type="CDD" id="cd06583">
    <property type="entry name" value="PGRP"/>
    <property type="match status" value="1"/>
</dbReference>
<dbReference type="PROSITE" id="PS51318">
    <property type="entry name" value="TAT"/>
    <property type="match status" value="1"/>
</dbReference>
<evidence type="ECO:0000256" key="1">
    <source>
        <dbReference type="ARBA" id="ARBA00007553"/>
    </source>
</evidence>
<dbReference type="InterPro" id="IPR006619">
    <property type="entry name" value="PGRP_domain_met/bac"/>
</dbReference>
<proteinExistence type="inferred from homology"/>
<dbReference type="GO" id="GO:0009253">
    <property type="term" value="P:peptidoglycan catabolic process"/>
    <property type="evidence" value="ECO:0007669"/>
    <property type="project" value="InterPro"/>
</dbReference>
<gene>
    <name evidence="4" type="ORF">HNR23_004523</name>
</gene>
<name>A0A7W9YLP3_9ACTN</name>
<keyword evidence="5" id="KW-1185">Reference proteome</keyword>
<evidence type="ECO:0000259" key="2">
    <source>
        <dbReference type="SMART" id="SM00644"/>
    </source>
</evidence>
<feature type="domain" description="N-acetylmuramoyl-L-alanine amidase" evidence="2">
    <location>
        <begin position="63"/>
        <end position="211"/>
    </location>
</feature>
<dbReference type="GO" id="GO:0008270">
    <property type="term" value="F:zinc ion binding"/>
    <property type="evidence" value="ECO:0007669"/>
    <property type="project" value="InterPro"/>
</dbReference>
<dbReference type="SMART" id="SM00644">
    <property type="entry name" value="Ami_2"/>
    <property type="match status" value="1"/>
</dbReference>
<dbReference type="SUPFAM" id="SSF55846">
    <property type="entry name" value="N-acetylmuramoyl-L-alanine amidase-like"/>
    <property type="match status" value="1"/>
</dbReference>
<organism evidence="4 5">
    <name type="scientific">Nocardiopsis mwathae</name>
    <dbReference type="NCBI Taxonomy" id="1472723"/>
    <lineage>
        <taxon>Bacteria</taxon>
        <taxon>Bacillati</taxon>
        <taxon>Actinomycetota</taxon>
        <taxon>Actinomycetes</taxon>
        <taxon>Streptosporangiales</taxon>
        <taxon>Nocardiopsidaceae</taxon>
        <taxon>Nocardiopsis</taxon>
    </lineage>
</organism>
<dbReference type="InterPro" id="IPR036505">
    <property type="entry name" value="Amidase/PGRP_sf"/>
</dbReference>
<dbReference type="InterPro" id="IPR015510">
    <property type="entry name" value="PGRP"/>
</dbReference>
<dbReference type="PANTHER" id="PTHR11022">
    <property type="entry name" value="PEPTIDOGLYCAN RECOGNITION PROTEIN"/>
    <property type="match status" value="1"/>
</dbReference>
<dbReference type="AlphaFoldDB" id="A0A7W9YLP3"/>
<dbReference type="RefSeq" id="WP_184078510.1">
    <property type="nucleotide sequence ID" value="NZ_JACHDS010000001.1"/>
</dbReference>
<evidence type="ECO:0000313" key="5">
    <source>
        <dbReference type="Proteomes" id="UP000546642"/>
    </source>
</evidence>
<dbReference type="InterPro" id="IPR006311">
    <property type="entry name" value="TAT_signal"/>
</dbReference>
<feature type="domain" description="Peptidoglycan recognition protein family" evidence="3">
    <location>
        <begin position="51"/>
        <end position="205"/>
    </location>
</feature>
<protein>
    <recommendedName>
        <fullName evidence="6">N-acetylmuramoyl-L-alanine amidase</fullName>
    </recommendedName>
</protein>
<dbReference type="Pfam" id="PF01510">
    <property type="entry name" value="Amidase_2"/>
    <property type="match status" value="1"/>
</dbReference>
<comment type="caution">
    <text evidence="4">The sequence shown here is derived from an EMBL/GenBank/DDBJ whole genome shotgun (WGS) entry which is preliminary data.</text>
</comment>
<comment type="similarity">
    <text evidence="1">Belongs to the N-acetylmuramoyl-L-alanine amidase 2 family.</text>
</comment>
<sequence length="278" mass="30410">MSDQRRHHDDRSQGMTRRRALHTAALAAGGALLGGAAVLGDADSAVAEARPYIYTRSQWRARSARRPAQVLNRRPDRIVVHHTATPNSTNYSTSHAASLSRAIQRHHMDRNGWDDIGQQLTISRGGYIMEGRNSVISALGQGRHVVGAHTANHNAHTIGIENEGTYTSTTPPGVLMNSLIELCAYLCAVYRLDPRRAIVGHRDYNATNCPGDRLYAMLPMLRTNVAQRMSTLGLPLVIRADELLEAPEELLPTFPEVPTNERGDLFYHGPALGSGEAA</sequence>